<evidence type="ECO:0000313" key="2">
    <source>
        <dbReference type="Proteomes" id="UP000823388"/>
    </source>
</evidence>
<reference evidence="1" key="1">
    <citation type="submission" date="2020-05" db="EMBL/GenBank/DDBJ databases">
        <title>WGS assembly of Panicum virgatum.</title>
        <authorList>
            <person name="Lovell J.T."/>
            <person name="Jenkins J."/>
            <person name="Shu S."/>
            <person name="Juenger T.E."/>
            <person name="Schmutz J."/>
        </authorList>
    </citation>
    <scope>NUCLEOTIDE SEQUENCE</scope>
    <source>
        <strain evidence="1">AP13</strain>
    </source>
</reference>
<evidence type="ECO:0000313" key="1">
    <source>
        <dbReference type="EMBL" id="KAG2624534.1"/>
    </source>
</evidence>
<protein>
    <submittedName>
        <fullName evidence="1">Uncharacterized protein</fullName>
    </submittedName>
</protein>
<dbReference type="Proteomes" id="UP000823388">
    <property type="component" value="Chromosome 3K"/>
</dbReference>
<accession>A0A8T0UUD5</accession>
<proteinExistence type="predicted"/>
<sequence>MFRNKNRFLADGEVSVQKVDKIEPVYNLVRRPAVYTNPTAVTVVAKLLPADVAVSDQKMFRGPLKGVPSKKDIDDYIAMKKKQFVEPDP</sequence>
<gene>
    <name evidence="1" type="ORF">PVAP13_3KG141200</name>
</gene>
<organism evidence="1 2">
    <name type="scientific">Panicum virgatum</name>
    <name type="common">Blackwell switchgrass</name>
    <dbReference type="NCBI Taxonomy" id="38727"/>
    <lineage>
        <taxon>Eukaryota</taxon>
        <taxon>Viridiplantae</taxon>
        <taxon>Streptophyta</taxon>
        <taxon>Embryophyta</taxon>
        <taxon>Tracheophyta</taxon>
        <taxon>Spermatophyta</taxon>
        <taxon>Magnoliopsida</taxon>
        <taxon>Liliopsida</taxon>
        <taxon>Poales</taxon>
        <taxon>Poaceae</taxon>
        <taxon>PACMAD clade</taxon>
        <taxon>Panicoideae</taxon>
        <taxon>Panicodae</taxon>
        <taxon>Paniceae</taxon>
        <taxon>Panicinae</taxon>
        <taxon>Panicum</taxon>
        <taxon>Panicum sect. Hiantes</taxon>
    </lineage>
</organism>
<name>A0A8T0UUD5_PANVG</name>
<dbReference type="AlphaFoldDB" id="A0A8T0UUD5"/>
<comment type="caution">
    <text evidence="1">The sequence shown here is derived from an EMBL/GenBank/DDBJ whole genome shotgun (WGS) entry which is preliminary data.</text>
</comment>
<keyword evidence="2" id="KW-1185">Reference proteome</keyword>
<dbReference type="EMBL" id="CM029041">
    <property type="protein sequence ID" value="KAG2624534.1"/>
    <property type="molecule type" value="Genomic_DNA"/>
</dbReference>